<evidence type="ECO:0000256" key="2">
    <source>
        <dbReference type="SAM" id="SignalP"/>
    </source>
</evidence>
<feature type="signal peptide" evidence="2">
    <location>
        <begin position="1"/>
        <end position="25"/>
    </location>
</feature>
<name>A0ABU8F100_9BACI</name>
<sequence length="163" mass="18121">MNKYSLKTTLITATLLLGACGTNNNEDTAEETPDGTVTNPQQSETVDESQSNENSPNELGFQYFNLNIGTLENENTIHAEVNLNDSGSEAIYKNVPASTDLQGDAAYALLEPIFAEMGLTKEMREEEVIERATNEFEINEFTNFELEIEFEDGDNKTYSKSVE</sequence>
<organism evidence="3 4">
    <name type="scientific">Psychrobacillus mangrovi</name>
    <dbReference type="NCBI Taxonomy" id="3117745"/>
    <lineage>
        <taxon>Bacteria</taxon>
        <taxon>Bacillati</taxon>
        <taxon>Bacillota</taxon>
        <taxon>Bacilli</taxon>
        <taxon>Bacillales</taxon>
        <taxon>Bacillaceae</taxon>
        <taxon>Psychrobacillus</taxon>
    </lineage>
</organism>
<evidence type="ECO:0000313" key="3">
    <source>
        <dbReference type="EMBL" id="MEI4768688.1"/>
    </source>
</evidence>
<dbReference type="InterPro" id="IPR025623">
    <property type="entry name" value="YusW"/>
</dbReference>
<keyword evidence="4" id="KW-1185">Reference proteome</keyword>
<proteinExistence type="predicted"/>
<protein>
    <submittedName>
        <fullName evidence="3">YusW family protein</fullName>
    </submittedName>
</protein>
<dbReference type="EMBL" id="JBAWSY010000002">
    <property type="protein sequence ID" value="MEI4768688.1"/>
    <property type="molecule type" value="Genomic_DNA"/>
</dbReference>
<feature type="region of interest" description="Disordered" evidence="1">
    <location>
        <begin position="23"/>
        <end position="58"/>
    </location>
</feature>
<dbReference type="Pfam" id="PF14039">
    <property type="entry name" value="YusW"/>
    <property type="match status" value="1"/>
</dbReference>
<feature type="chain" id="PRO_5045569520" evidence="2">
    <location>
        <begin position="26"/>
        <end position="163"/>
    </location>
</feature>
<dbReference type="PROSITE" id="PS51257">
    <property type="entry name" value="PROKAR_LIPOPROTEIN"/>
    <property type="match status" value="1"/>
</dbReference>
<comment type="caution">
    <text evidence="3">The sequence shown here is derived from an EMBL/GenBank/DDBJ whole genome shotgun (WGS) entry which is preliminary data.</text>
</comment>
<dbReference type="RefSeq" id="WP_336496244.1">
    <property type="nucleotide sequence ID" value="NZ_JBAWSY010000002.1"/>
</dbReference>
<dbReference type="Proteomes" id="UP001364890">
    <property type="component" value="Unassembled WGS sequence"/>
</dbReference>
<gene>
    <name evidence="3" type="ORF">WAX74_03320</name>
</gene>
<keyword evidence="2" id="KW-0732">Signal</keyword>
<evidence type="ECO:0000313" key="4">
    <source>
        <dbReference type="Proteomes" id="UP001364890"/>
    </source>
</evidence>
<evidence type="ECO:0000256" key="1">
    <source>
        <dbReference type="SAM" id="MobiDB-lite"/>
    </source>
</evidence>
<feature type="compositionally biased region" description="Polar residues" evidence="1">
    <location>
        <begin position="35"/>
        <end position="57"/>
    </location>
</feature>
<reference evidence="3 4" key="1">
    <citation type="submission" date="2024-01" db="EMBL/GenBank/DDBJ databases">
        <title>Seven novel Bacillus-like species.</title>
        <authorList>
            <person name="Liu G."/>
        </authorList>
    </citation>
    <scope>NUCLEOTIDE SEQUENCE [LARGE SCALE GENOMIC DNA]</scope>
    <source>
        <strain evidence="3 4">FJAT-51614</strain>
    </source>
</reference>
<accession>A0ABU8F100</accession>